<evidence type="ECO:0000313" key="25">
    <source>
        <dbReference type="Proteomes" id="UP000287467"/>
    </source>
</evidence>
<dbReference type="Proteomes" id="UP000287439">
    <property type="component" value="Unassembled WGS sequence"/>
</dbReference>
<dbReference type="EMBL" id="PELP01000549">
    <property type="protein sequence ID" value="RTH00384.1"/>
    <property type="molecule type" value="Genomic_DNA"/>
</dbReference>
<dbReference type="PANTHER" id="PTHR42831:SF1">
    <property type="entry name" value="FE-S PROTEIN MATURATION AUXILIARY FACTOR YITW"/>
    <property type="match status" value="1"/>
</dbReference>
<dbReference type="EMBL" id="PELR01000191">
    <property type="protein sequence ID" value="RTH03350.1"/>
    <property type="molecule type" value="Genomic_DNA"/>
</dbReference>
<gene>
    <name evidence="16" type="ORF">CSW14_11015</name>
    <name evidence="15" type="ORF">CSW23_12795</name>
    <name evidence="12" type="ORF">CSW25_00700</name>
    <name evidence="13" type="ORF">CSW27_12490</name>
    <name evidence="11" type="ORF">CSW29_10250</name>
    <name evidence="14" type="ORF">CSW30_00415</name>
    <name evidence="9" type="ORF">CSW33_01710</name>
    <name evidence="10" type="ORF">CSW37_00105</name>
    <name evidence="8" type="ORF">CSW38_10265</name>
    <name evidence="6" type="ORF">CSW40_14065</name>
    <name evidence="7" type="ORF">CSW41_00170</name>
    <name evidence="4" type="ORF">CSW45_06875</name>
    <name evidence="3" type="ORF">CSW47_13805</name>
    <name evidence="5" type="ORF">CSW50_04380</name>
</gene>
<dbReference type="InterPro" id="IPR052339">
    <property type="entry name" value="Fe-S_Maturation_MIP18"/>
</dbReference>
<comment type="caution">
    <text evidence="6">The sequence shown here is derived from an EMBL/GenBank/DDBJ whole genome shotgun (WGS) entry which is preliminary data.</text>
</comment>
<dbReference type="Proteomes" id="UP000288347">
    <property type="component" value="Unassembled WGS sequence"/>
</dbReference>
<evidence type="ECO:0000313" key="24">
    <source>
        <dbReference type="Proteomes" id="UP000287439"/>
    </source>
</evidence>
<dbReference type="EMBL" id="PELY01000386">
    <property type="protein sequence ID" value="RTH23589.1"/>
    <property type="molecule type" value="Genomic_DNA"/>
</dbReference>
<evidence type="ECO:0000313" key="19">
    <source>
        <dbReference type="Proteomes" id="UP000286910"/>
    </source>
</evidence>
<dbReference type="Pfam" id="PF01883">
    <property type="entry name" value="FeS_assembly_P"/>
    <property type="match status" value="1"/>
</dbReference>
<evidence type="ECO:0000313" key="14">
    <source>
        <dbReference type="EMBL" id="RTI12951.1"/>
    </source>
</evidence>
<dbReference type="Proteomes" id="UP000286910">
    <property type="component" value="Unassembled WGS sequence"/>
</dbReference>
<evidence type="ECO:0000256" key="1">
    <source>
        <dbReference type="SAM" id="MobiDB-lite"/>
    </source>
</evidence>
<dbReference type="Proteomes" id="UP000287962">
    <property type="component" value="Unassembled WGS sequence"/>
</dbReference>
<dbReference type="Proteomes" id="UP000286928">
    <property type="component" value="Unassembled WGS sequence"/>
</dbReference>
<accession>A0A430RPR7</accession>
<dbReference type="Proteomes" id="UP000288051">
    <property type="component" value="Unassembled WGS sequence"/>
</dbReference>
<evidence type="ECO:0000313" key="9">
    <source>
        <dbReference type="EMBL" id="RTH34472.1"/>
    </source>
</evidence>
<evidence type="ECO:0000313" key="22">
    <source>
        <dbReference type="Proteomes" id="UP000287173"/>
    </source>
</evidence>
<dbReference type="Proteomes" id="UP000286734">
    <property type="component" value="Unassembled WGS sequence"/>
</dbReference>
<evidence type="ECO:0000313" key="28">
    <source>
        <dbReference type="Proteomes" id="UP000288073"/>
    </source>
</evidence>
<dbReference type="InterPro" id="IPR034904">
    <property type="entry name" value="FSCA_dom_sf"/>
</dbReference>
<keyword evidence="26" id="KW-1185">Reference proteome</keyword>
<dbReference type="EMBL" id="PELM01000110">
    <property type="protein sequence ID" value="RTH03735.1"/>
    <property type="molecule type" value="Genomic_DNA"/>
</dbReference>
<dbReference type="EMBL" id="PEMN01000384">
    <property type="protein sequence ID" value="RTI13813.1"/>
    <property type="molecule type" value="Genomic_DNA"/>
</dbReference>
<evidence type="ECO:0000313" key="13">
    <source>
        <dbReference type="EMBL" id="RTI11375.1"/>
    </source>
</evidence>
<reference evidence="17 18" key="2">
    <citation type="journal article" date="2019" name="Extremophiles">
        <title>Biogeography of thermophiles and predominance of Thermus scotoductus in domestic water heaters.</title>
        <authorList>
            <person name="Wilpiszeski R.L."/>
            <person name="Zhang Z."/>
            <person name="House C.H."/>
        </authorList>
    </citation>
    <scope>NUCLEOTIDE SEQUENCE [LARGE SCALE GENOMIC DNA]</scope>
    <source>
        <strain evidence="15 28">10_S10</strain>
        <strain evidence="12 26">12_S12</strain>
        <strain evidence="13 21">14_S14</strain>
        <strain evidence="11 30">16_S16</strain>
        <strain evidence="14 22">17_S17</strain>
        <strain evidence="16 25">1_S1</strain>
        <strain evidence="9 20">20_S20</strain>
        <strain evidence="10 27">24_S24</strain>
        <strain evidence="8 23">25_S25</strain>
        <strain evidence="6 17">27_S27</strain>
        <strain evidence="7 24">28_S28</strain>
        <strain evidence="4 19">32_S32</strain>
        <strain evidence="3 18">34_S34</strain>
        <strain evidence="5 29">38_S38</strain>
    </source>
</reference>
<dbReference type="AlphaFoldDB" id="A0A430RPR7"/>
<dbReference type="EMBL" id="PELW01000411">
    <property type="protein sequence ID" value="RTH21005.1"/>
    <property type="molecule type" value="Genomic_DNA"/>
</dbReference>
<protein>
    <submittedName>
        <fullName evidence="6">DUF59 domain-containing protein</fullName>
    </submittedName>
</protein>
<dbReference type="Proteomes" id="UP000287155">
    <property type="component" value="Unassembled WGS sequence"/>
</dbReference>
<evidence type="ECO:0000313" key="29">
    <source>
        <dbReference type="Proteomes" id="UP000288082"/>
    </source>
</evidence>
<evidence type="ECO:0000313" key="18">
    <source>
        <dbReference type="Proteomes" id="UP000286734"/>
    </source>
</evidence>
<dbReference type="Proteomes" id="UP000286712">
    <property type="component" value="Unassembled WGS sequence"/>
</dbReference>
<evidence type="ECO:0000313" key="6">
    <source>
        <dbReference type="EMBL" id="RTH21005.1"/>
    </source>
</evidence>
<feature type="domain" description="MIP18 family-like" evidence="2">
    <location>
        <begin position="24"/>
        <end position="97"/>
    </location>
</feature>
<dbReference type="Gene3D" id="3.30.300.130">
    <property type="entry name" value="Fe-S cluster assembly (FSCA)"/>
    <property type="match status" value="1"/>
</dbReference>
<evidence type="ECO:0000313" key="16">
    <source>
        <dbReference type="EMBL" id="RTI49678.1"/>
    </source>
</evidence>
<dbReference type="EMBL" id="PEMJ01000353">
    <property type="protein sequence ID" value="RTI11375.1"/>
    <property type="molecule type" value="Genomic_DNA"/>
</dbReference>
<evidence type="ECO:0000313" key="4">
    <source>
        <dbReference type="EMBL" id="RTH03350.1"/>
    </source>
</evidence>
<dbReference type="EMBL" id="PEMW01000436">
    <property type="protein sequence ID" value="RTI49678.1"/>
    <property type="molecule type" value="Genomic_DNA"/>
</dbReference>
<dbReference type="EMBL" id="PELV01000004">
    <property type="protein sequence ID" value="RTH21572.1"/>
    <property type="molecule type" value="Genomic_DNA"/>
</dbReference>
<dbReference type="EMBL" id="PELZ01000003">
    <property type="protein sequence ID" value="RTH40452.1"/>
    <property type="molecule type" value="Genomic_DNA"/>
</dbReference>
<dbReference type="EMBL" id="PEML01000013">
    <property type="protein sequence ID" value="RTI10041.1"/>
    <property type="molecule type" value="Genomic_DNA"/>
</dbReference>
<evidence type="ECO:0000313" key="27">
    <source>
        <dbReference type="Proteomes" id="UP000288051"/>
    </source>
</evidence>
<dbReference type="PANTHER" id="PTHR42831">
    <property type="entry name" value="FE-S PROTEIN MATURATION AUXILIARY FACTOR YITW"/>
    <property type="match status" value="1"/>
</dbReference>
<evidence type="ECO:0000313" key="21">
    <source>
        <dbReference type="Proteomes" id="UP000287155"/>
    </source>
</evidence>
<evidence type="ECO:0000313" key="23">
    <source>
        <dbReference type="Proteomes" id="UP000287306"/>
    </source>
</evidence>
<dbReference type="Proteomes" id="UP000287173">
    <property type="component" value="Unassembled WGS sequence"/>
</dbReference>
<evidence type="ECO:0000313" key="15">
    <source>
        <dbReference type="EMBL" id="RTI13813.1"/>
    </source>
</evidence>
<evidence type="ECO:0000313" key="30">
    <source>
        <dbReference type="Proteomes" id="UP000288347"/>
    </source>
</evidence>
<evidence type="ECO:0000313" key="10">
    <source>
        <dbReference type="EMBL" id="RTH40452.1"/>
    </source>
</evidence>
<dbReference type="Proteomes" id="UP000287306">
    <property type="component" value="Unassembled WGS sequence"/>
</dbReference>
<feature type="region of interest" description="Disordered" evidence="1">
    <location>
        <begin position="1"/>
        <end position="22"/>
    </location>
</feature>
<dbReference type="SUPFAM" id="SSF117916">
    <property type="entry name" value="Fe-S cluster assembly (FSCA) domain-like"/>
    <property type="match status" value="1"/>
</dbReference>
<dbReference type="Proteomes" id="UP000287467">
    <property type="component" value="Unassembled WGS sequence"/>
</dbReference>
<dbReference type="EMBL" id="PEMD01000033">
    <property type="protein sequence ID" value="RTH34472.1"/>
    <property type="molecule type" value="Genomic_DNA"/>
</dbReference>
<evidence type="ECO:0000313" key="7">
    <source>
        <dbReference type="EMBL" id="RTH21572.1"/>
    </source>
</evidence>
<evidence type="ECO:0000313" key="12">
    <source>
        <dbReference type="EMBL" id="RTI10041.1"/>
    </source>
</evidence>
<evidence type="ECO:0000313" key="11">
    <source>
        <dbReference type="EMBL" id="RTH98268.1"/>
    </source>
</evidence>
<sequence>MPEGEGDRHQKEGPAEVREGLPTKEQVLEALKVVYDPEIPVNIVDLGLVYDVEIHENGVVDVTMTLTAIGCPAQDMVKADAEMAVMRLPGVQGVNVEFVWTPPWTPARMTEEGKRMMRMFGFNV</sequence>
<evidence type="ECO:0000313" key="3">
    <source>
        <dbReference type="EMBL" id="RTH00384.1"/>
    </source>
</evidence>
<dbReference type="Proteomes" id="UP000288073">
    <property type="component" value="Unassembled WGS sequence"/>
</dbReference>
<proteinExistence type="predicted"/>
<evidence type="ECO:0000313" key="20">
    <source>
        <dbReference type="Proteomes" id="UP000286928"/>
    </source>
</evidence>
<dbReference type="InterPro" id="IPR002744">
    <property type="entry name" value="MIP18-like"/>
</dbReference>
<evidence type="ECO:0000313" key="26">
    <source>
        <dbReference type="Proteomes" id="UP000287962"/>
    </source>
</evidence>
<evidence type="ECO:0000313" key="5">
    <source>
        <dbReference type="EMBL" id="RTH03735.1"/>
    </source>
</evidence>
<evidence type="ECO:0000313" key="17">
    <source>
        <dbReference type="Proteomes" id="UP000286712"/>
    </source>
</evidence>
<organism evidence="6 17">
    <name type="scientific">Thermus scotoductus</name>
    <dbReference type="NCBI Taxonomy" id="37636"/>
    <lineage>
        <taxon>Bacteria</taxon>
        <taxon>Thermotogati</taxon>
        <taxon>Deinococcota</taxon>
        <taxon>Deinococci</taxon>
        <taxon>Thermales</taxon>
        <taxon>Thermaceae</taxon>
        <taxon>Thermus</taxon>
    </lineage>
</organism>
<dbReference type="EMBL" id="PEMG01000009">
    <property type="protein sequence ID" value="RTI12951.1"/>
    <property type="molecule type" value="Genomic_DNA"/>
</dbReference>
<reference evidence="12" key="1">
    <citation type="submission" date="2017-10" db="EMBL/GenBank/DDBJ databases">
        <authorList>
            <person name="Wilpiszeski R.L."/>
            <person name="Zhidan Z."/>
            <person name="House C.H."/>
        </authorList>
    </citation>
    <scope>NUCLEOTIDE SEQUENCE</scope>
    <source>
        <strain evidence="12">12_S12</strain>
    </source>
</reference>
<evidence type="ECO:0000259" key="2">
    <source>
        <dbReference type="Pfam" id="PF01883"/>
    </source>
</evidence>
<dbReference type="Proteomes" id="UP000288082">
    <property type="component" value="Unassembled WGS sequence"/>
</dbReference>
<name>A0A430RPR7_THESC</name>
<dbReference type="EMBL" id="PEMH01000360">
    <property type="protein sequence ID" value="RTH98268.1"/>
    <property type="molecule type" value="Genomic_DNA"/>
</dbReference>
<evidence type="ECO:0000313" key="8">
    <source>
        <dbReference type="EMBL" id="RTH23589.1"/>
    </source>
</evidence>